<evidence type="ECO:0000313" key="6">
    <source>
        <dbReference type="EMBL" id="RLN26194.1"/>
    </source>
</evidence>
<protein>
    <recommendedName>
        <fullName evidence="2">phosphoribosylaminoimidazole carboxylase</fullName>
        <ecNumber evidence="2">4.1.1.21</ecNumber>
    </recommendedName>
</protein>
<comment type="caution">
    <text evidence="6">The sequence shown here is derived from an EMBL/GenBank/DDBJ whole genome shotgun (WGS) entry which is preliminary data.</text>
</comment>
<dbReference type="Proteomes" id="UP000792063">
    <property type="component" value="Unassembled WGS sequence"/>
</dbReference>
<dbReference type="UniPathway" id="UPA00074">
    <property type="reaction ID" value="UER00130"/>
</dbReference>
<accession>A0A3R7JW94</accession>
<dbReference type="GO" id="GO:0016787">
    <property type="term" value="F:hydrolase activity"/>
    <property type="evidence" value="ECO:0007669"/>
    <property type="project" value="InterPro"/>
</dbReference>
<name>A0A3R7JW94_9STRA</name>
<comment type="pathway">
    <text evidence="1">Purine metabolism; IMP biosynthesis via de novo pathway; 5-amino-1-(5-phospho-D-ribosyl)imidazole-4-carboxylate from 5-amino-1-(5-phospho-D-ribosyl)imidazole (carboxylase route): step 1/1.</text>
</comment>
<sequence>MMRLAQSVGALRSRRYALTRLAIAVTNGDSAVSKFHVARLSTKSTDKTGVLELLERVAAGKVSPIEAAEIYSSKFEYEAVGDYAKIDTKRGVRTGFPEVVYAESKTSEQVATIMKVMIDGGEDNVMASRVTKEAADEIRTLMPGQQLTYYEVPRILASKALGDAAASKTNEFKTEKKAPTACVLCAGTSDLPVAEEAAVTLELADYQVTRLYDVGVAGIHRLLRNQHVLHASDVAICVAGMDGALPGVVGGLTDVPVIAVPTSVGYGAAFSGLAPLLTMLNACSPGVGVVNIDNGFGAAVLAGAKLPSILSSS</sequence>
<feature type="domain" description="PurE" evidence="3">
    <location>
        <begin position="179"/>
        <end position="311"/>
    </location>
</feature>
<gene>
    <name evidence="6" type="ORF">BBI17_001310</name>
    <name evidence="7" type="ORF">BBO99_00001441</name>
    <name evidence="4" type="ORF">JM16_000930</name>
    <name evidence="5" type="ORF">JM18_001708</name>
</gene>
<dbReference type="EMBL" id="MAYM02001185">
    <property type="protein sequence ID" value="RLN26194.1"/>
    <property type="molecule type" value="Genomic_DNA"/>
</dbReference>
<evidence type="ECO:0000313" key="7">
    <source>
        <dbReference type="EMBL" id="RLN84324.1"/>
    </source>
</evidence>
<reference evidence="4" key="3">
    <citation type="submission" date="2020-06" db="EMBL/GenBank/DDBJ databases">
        <authorList>
            <person name="Studholme D.J."/>
        </authorList>
    </citation>
    <scope>NUCLEOTIDE SEQUENCE</scope>
    <source>
        <strain evidence="4">NZFS 2646</strain>
        <strain evidence="5">NZFS 3630</strain>
    </source>
</reference>
<dbReference type="Proteomes" id="UP000785171">
    <property type="component" value="Unassembled WGS sequence"/>
</dbReference>
<keyword evidence="8" id="KW-1185">Reference proteome</keyword>
<dbReference type="Gene3D" id="3.40.50.1970">
    <property type="match status" value="1"/>
</dbReference>
<organism evidence="6 9">
    <name type="scientific">Phytophthora kernoviae</name>
    <dbReference type="NCBI Taxonomy" id="325452"/>
    <lineage>
        <taxon>Eukaryota</taxon>
        <taxon>Sar</taxon>
        <taxon>Stramenopiles</taxon>
        <taxon>Oomycota</taxon>
        <taxon>Peronosporomycetes</taxon>
        <taxon>Peronosporales</taxon>
        <taxon>Peronosporaceae</taxon>
        <taxon>Phytophthora</taxon>
    </lineage>
</organism>
<dbReference type="GO" id="GO:0006189">
    <property type="term" value="P:'de novo' IMP biosynthetic process"/>
    <property type="evidence" value="ECO:0007669"/>
    <property type="project" value="UniProtKB-UniPathway"/>
</dbReference>
<evidence type="ECO:0000313" key="5">
    <source>
        <dbReference type="EMBL" id="KAG2531291.1"/>
    </source>
</evidence>
<dbReference type="NCBIfam" id="NF033503">
    <property type="entry name" value="LarB"/>
    <property type="match status" value="1"/>
</dbReference>
<proteinExistence type="predicted"/>
<dbReference type="EMBL" id="JPWV03000019">
    <property type="protein sequence ID" value="KAG2530586.1"/>
    <property type="molecule type" value="Genomic_DNA"/>
</dbReference>
<dbReference type="GO" id="GO:0004638">
    <property type="term" value="F:phosphoribosylaminoimidazole carboxylase activity"/>
    <property type="evidence" value="ECO:0007669"/>
    <property type="project" value="UniProtKB-EC"/>
</dbReference>
<reference evidence="8 9" key="2">
    <citation type="submission" date="2018-07" db="EMBL/GenBank/DDBJ databases">
        <title>Genome sequencing of oomycete isolates from Chile give support for New Zealand origin for Phytophthora kernoviae and make available the first Nothophytophthora sp. genome.</title>
        <authorList>
            <person name="Studholme D.J."/>
            <person name="Sanfuentes E."/>
            <person name="Panda P."/>
            <person name="Hill R."/>
            <person name="Sambles C."/>
            <person name="Grant M."/>
            <person name="Williams N.M."/>
            <person name="Mcdougal R.L."/>
        </authorList>
    </citation>
    <scope>NUCLEOTIDE SEQUENCE [LARGE SCALE GENOMIC DNA]</scope>
    <source>
        <strain evidence="6">Chile2</strain>
        <strain evidence="7">Chile4</strain>
    </source>
</reference>
<evidence type="ECO:0000313" key="8">
    <source>
        <dbReference type="Proteomes" id="UP000285624"/>
    </source>
</evidence>
<evidence type="ECO:0000256" key="1">
    <source>
        <dbReference type="ARBA" id="ARBA00004747"/>
    </source>
</evidence>
<evidence type="ECO:0000256" key="2">
    <source>
        <dbReference type="ARBA" id="ARBA00012329"/>
    </source>
</evidence>
<dbReference type="AlphaFoldDB" id="A0A3R7JW94"/>
<evidence type="ECO:0000259" key="3">
    <source>
        <dbReference type="SMART" id="SM01001"/>
    </source>
</evidence>
<dbReference type="Proteomes" id="UP000285624">
    <property type="component" value="Unassembled WGS sequence"/>
</dbReference>
<dbReference type="InterPro" id="IPR039476">
    <property type="entry name" value="P2CMN_synthase_LarB"/>
</dbReference>
<dbReference type="Proteomes" id="UP000285883">
    <property type="component" value="Unassembled WGS sequence"/>
</dbReference>
<reference evidence="4" key="1">
    <citation type="journal article" date="2015" name="Genom Data">
        <title>Genome sequences of six Phytophthora species associated with forests in New Zealand.</title>
        <authorList>
            <person name="Studholme D.J."/>
            <person name="McDougal R.L."/>
            <person name="Sambles C."/>
            <person name="Hansen E."/>
            <person name="Hardy G."/>
            <person name="Grant M."/>
            <person name="Ganley R.J."/>
            <person name="Williams N.M."/>
        </authorList>
    </citation>
    <scope>NUCLEOTIDE SEQUENCE</scope>
    <source>
        <strain evidence="4">NZFS 2646</strain>
        <strain evidence="5">NZFS 3630</strain>
    </source>
</reference>
<dbReference type="PANTHER" id="PTHR43064">
    <property type="entry name" value="PHOSPHORIBOSYLAMINOIMIDAZOLE CARBOXYLASE-RELATED"/>
    <property type="match status" value="1"/>
</dbReference>
<dbReference type="SUPFAM" id="SSF52255">
    <property type="entry name" value="N5-CAIR mutase (phosphoribosylaminoimidazole carboxylase, PurE)"/>
    <property type="match status" value="1"/>
</dbReference>
<dbReference type="Pfam" id="PF00731">
    <property type="entry name" value="AIRC"/>
    <property type="match status" value="1"/>
</dbReference>
<dbReference type="SMART" id="SM01001">
    <property type="entry name" value="AIRC"/>
    <property type="match status" value="1"/>
</dbReference>
<dbReference type="STRING" id="325452.A0A3R7JW94"/>
<evidence type="ECO:0000313" key="9">
    <source>
        <dbReference type="Proteomes" id="UP000285883"/>
    </source>
</evidence>
<dbReference type="EC" id="4.1.1.21" evidence="2"/>
<dbReference type="PANTHER" id="PTHR43064:SF1">
    <property type="entry name" value="SLL1489 PROTEIN"/>
    <property type="match status" value="1"/>
</dbReference>
<evidence type="ECO:0000313" key="4">
    <source>
        <dbReference type="EMBL" id="KAG2530586.1"/>
    </source>
</evidence>
<feature type="non-terminal residue" evidence="6">
    <location>
        <position position="313"/>
    </location>
</feature>
<dbReference type="EMBL" id="MBDN02000020">
    <property type="protein sequence ID" value="RLN84324.1"/>
    <property type="molecule type" value="Genomic_DNA"/>
</dbReference>
<dbReference type="InterPro" id="IPR000031">
    <property type="entry name" value="PurE_dom"/>
</dbReference>
<dbReference type="EMBL" id="JPWU03000020">
    <property type="protein sequence ID" value="KAG2531291.1"/>
    <property type="molecule type" value="Genomic_DNA"/>
</dbReference>